<name>Q217L1_RHOPB</name>
<feature type="region of interest" description="Disordered" evidence="6">
    <location>
        <begin position="385"/>
        <end position="405"/>
    </location>
</feature>
<evidence type="ECO:0000256" key="5">
    <source>
        <dbReference type="SAM" id="Coils"/>
    </source>
</evidence>
<dbReference type="GO" id="GO:1990281">
    <property type="term" value="C:efflux pump complex"/>
    <property type="evidence" value="ECO:0007669"/>
    <property type="project" value="TreeGrafter"/>
</dbReference>
<feature type="domain" description="Multidrug resistance protein MdtA-like barrel-sandwich hybrid" evidence="8">
    <location>
        <begin position="60"/>
        <end position="215"/>
    </location>
</feature>
<dbReference type="STRING" id="316056.RPC_1868"/>
<dbReference type="InterPro" id="IPR006143">
    <property type="entry name" value="RND_pump_MFP"/>
</dbReference>
<feature type="compositionally biased region" description="Pro residues" evidence="6">
    <location>
        <begin position="394"/>
        <end position="405"/>
    </location>
</feature>
<dbReference type="InterPro" id="IPR058624">
    <property type="entry name" value="MdtA-like_HH"/>
</dbReference>
<feature type="compositionally biased region" description="Low complexity" evidence="6">
    <location>
        <begin position="272"/>
        <end position="290"/>
    </location>
</feature>
<feature type="domain" description="Multidrug resistance protein MdtA-like alpha-helical hairpin" evidence="7">
    <location>
        <begin position="107"/>
        <end position="183"/>
    </location>
</feature>
<evidence type="ECO:0000256" key="1">
    <source>
        <dbReference type="ARBA" id="ARBA00004196"/>
    </source>
</evidence>
<accession>Q217L1</accession>
<organism evidence="10">
    <name type="scientific">Rhodopseudomonas palustris (strain BisB18)</name>
    <dbReference type="NCBI Taxonomy" id="316056"/>
    <lineage>
        <taxon>Bacteria</taxon>
        <taxon>Pseudomonadati</taxon>
        <taxon>Pseudomonadota</taxon>
        <taxon>Alphaproteobacteria</taxon>
        <taxon>Hyphomicrobiales</taxon>
        <taxon>Nitrobacteraceae</taxon>
        <taxon>Rhodopseudomonas</taxon>
    </lineage>
</organism>
<dbReference type="Gene3D" id="2.40.30.170">
    <property type="match status" value="1"/>
</dbReference>
<evidence type="ECO:0000259" key="7">
    <source>
        <dbReference type="Pfam" id="PF25876"/>
    </source>
</evidence>
<dbReference type="eggNOG" id="COG0845">
    <property type="taxonomic scope" value="Bacteria"/>
</dbReference>
<dbReference type="GO" id="GO:1990961">
    <property type="term" value="P:xenobiotic detoxification by transmembrane export across the plasma membrane"/>
    <property type="evidence" value="ECO:0007669"/>
    <property type="project" value="InterPro"/>
</dbReference>
<dbReference type="Pfam" id="PF25917">
    <property type="entry name" value="BSH_RND"/>
    <property type="match status" value="1"/>
</dbReference>
<dbReference type="RefSeq" id="WP_011472329.1">
    <property type="nucleotide sequence ID" value="NC_007925.1"/>
</dbReference>
<evidence type="ECO:0000313" key="10">
    <source>
        <dbReference type="EMBL" id="ABD87425.1"/>
    </source>
</evidence>
<sequence>MFKARRVAIVVVLIVAAVAGWLIKNSLFPKPAENLVTAAVKVADIEETVLASGTLKPIKMVAVGAQVSGRVLSLKVKIGDKVKQGDLIAQIDPVTRQNDLRTSEAALQNMHAQRAEKEATLALAEASLARHQLTFAQKATSRADFDTADATVKQTRAQIAALDAQITEAQVSVENARVNLDYTRIIAPIDGTVLSVVTQEGQTVNAVQSAPTIVILGQVELMTIRAEISEVDVIKVRPGQEVYFNILGDPDHRYSARLDFIEPAPESIKNDSSFSSSSVTTSSSTSSSTSTSAIYYNGIFTAPNSDGRLRTYMTAEVHVVVAQAHQVPTIPSAALAQRNPDGSYQVDVVEPGGAVASRAVRIGINNKLNAEVTAGLAAGDQVVIRKTAGDTQPSSPPRRPPPPGM</sequence>
<proteinExistence type="inferred from homology"/>
<dbReference type="InterPro" id="IPR058625">
    <property type="entry name" value="MdtA-like_BSH"/>
</dbReference>
<dbReference type="OrthoDB" id="9791520at2"/>
<dbReference type="HOGENOM" id="CLU_018816_14_1_5"/>
<dbReference type="PANTHER" id="PTHR30469">
    <property type="entry name" value="MULTIDRUG RESISTANCE PROTEIN MDTA"/>
    <property type="match status" value="1"/>
</dbReference>
<protein>
    <submittedName>
        <fullName evidence="10">Secretion protein HlyD</fullName>
    </submittedName>
</protein>
<dbReference type="InterPro" id="IPR030190">
    <property type="entry name" value="MacA_alpha-hairpin_sf"/>
</dbReference>
<evidence type="ECO:0000259" key="9">
    <source>
        <dbReference type="Pfam" id="PF25967"/>
    </source>
</evidence>
<dbReference type="PANTHER" id="PTHR30469:SF33">
    <property type="entry name" value="SLR1207 PROTEIN"/>
    <property type="match status" value="1"/>
</dbReference>
<comment type="similarity">
    <text evidence="2">Belongs to the membrane fusion protein (MFP) (TC 8.A.1) family.</text>
</comment>
<dbReference type="EMBL" id="CP000301">
    <property type="protein sequence ID" value="ABD87425.1"/>
    <property type="molecule type" value="Genomic_DNA"/>
</dbReference>
<dbReference type="NCBIfam" id="TIGR01730">
    <property type="entry name" value="RND_mfp"/>
    <property type="match status" value="1"/>
</dbReference>
<keyword evidence="4 5" id="KW-0175">Coiled coil</keyword>
<dbReference type="Pfam" id="PF25967">
    <property type="entry name" value="RND-MFP_C"/>
    <property type="match status" value="1"/>
</dbReference>
<comment type="subcellular location">
    <subcellularLocation>
        <location evidence="1">Cell envelope</location>
    </subcellularLocation>
</comment>
<evidence type="ECO:0000256" key="4">
    <source>
        <dbReference type="ARBA" id="ARBA00023054"/>
    </source>
</evidence>
<feature type="coiled-coil region" evidence="5">
    <location>
        <begin position="152"/>
        <end position="179"/>
    </location>
</feature>
<feature type="domain" description="Multidrug resistance protein MdtA-like C-terminal permuted SH3" evidence="9">
    <location>
        <begin position="329"/>
        <end position="385"/>
    </location>
</feature>
<reference evidence="10" key="1">
    <citation type="submission" date="2006-03" db="EMBL/GenBank/DDBJ databases">
        <title>Complete sequence of Rhodopseudomonas palustris BisB18.</title>
        <authorList>
            <consortium name="US DOE Joint Genome Institute"/>
            <person name="Copeland A."/>
            <person name="Lucas S."/>
            <person name="Lapidus A."/>
            <person name="Barry K."/>
            <person name="Detter J.C."/>
            <person name="Glavina del Rio T."/>
            <person name="Hammon N."/>
            <person name="Israni S."/>
            <person name="Dalin E."/>
            <person name="Tice H."/>
            <person name="Pitluck S."/>
            <person name="Chain P."/>
            <person name="Malfatti S."/>
            <person name="Shin M."/>
            <person name="Vergez L."/>
            <person name="Schmutz J."/>
            <person name="Larimer F."/>
            <person name="Land M."/>
            <person name="Hauser L."/>
            <person name="Pelletier D.A."/>
            <person name="Kyrpides N."/>
            <person name="Anderson I."/>
            <person name="Oda Y."/>
            <person name="Harwood C.S."/>
            <person name="Richardson P."/>
        </authorList>
    </citation>
    <scope>NUCLEOTIDE SEQUENCE [LARGE SCALE GENOMIC DNA]</scope>
    <source>
        <strain evidence="10">BisB18</strain>
    </source>
</reference>
<dbReference type="SUPFAM" id="SSF111369">
    <property type="entry name" value="HlyD-like secretion proteins"/>
    <property type="match status" value="1"/>
</dbReference>
<evidence type="ECO:0000256" key="2">
    <source>
        <dbReference type="ARBA" id="ARBA00009477"/>
    </source>
</evidence>
<dbReference type="GO" id="GO:0030313">
    <property type="term" value="C:cell envelope"/>
    <property type="evidence" value="ECO:0007669"/>
    <property type="project" value="UniProtKB-SubCell"/>
</dbReference>
<dbReference type="Gene3D" id="2.40.50.100">
    <property type="match status" value="1"/>
</dbReference>
<dbReference type="Gene3D" id="2.40.420.20">
    <property type="match status" value="1"/>
</dbReference>
<dbReference type="GO" id="GO:0019898">
    <property type="term" value="C:extrinsic component of membrane"/>
    <property type="evidence" value="ECO:0007669"/>
    <property type="project" value="InterPro"/>
</dbReference>
<evidence type="ECO:0000256" key="3">
    <source>
        <dbReference type="ARBA" id="ARBA00022448"/>
    </source>
</evidence>
<evidence type="ECO:0000256" key="6">
    <source>
        <dbReference type="SAM" id="MobiDB-lite"/>
    </source>
</evidence>
<dbReference type="Gene3D" id="6.10.140.1990">
    <property type="match status" value="1"/>
</dbReference>
<feature type="region of interest" description="Disordered" evidence="6">
    <location>
        <begin position="269"/>
        <end position="290"/>
    </location>
</feature>
<keyword evidence="3" id="KW-0813">Transport</keyword>
<evidence type="ECO:0000259" key="8">
    <source>
        <dbReference type="Pfam" id="PF25917"/>
    </source>
</evidence>
<dbReference type="Pfam" id="PF25876">
    <property type="entry name" value="HH_MFP_RND"/>
    <property type="match status" value="1"/>
</dbReference>
<dbReference type="KEGG" id="rpc:RPC_1868"/>
<dbReference type="InterPro" id="IPR058627">
    <property type="entry name" value="MdtA-like_C"/>
</dbReference>
<gene>
    <name evidence="10" type="ordered locus">RPC_1868</name>
</gene>
<dbReference type="GO" id="GO:0015562">
    <property type="term" value="F:efflux transmembrane transporter activity"/>
    <property type="evidence" value="ECO:0007669"/>
    <property type="project" value="TreeGrafter"/>
</dbReference>
<dbReference type="AlphaFoldDB" id="Q217L1"/>
<dbReference type="GO" id="GO:1990195">
    <property type="term" value="C:macrolide transmembrane transporter complex"/>
    <property type="evidence" value="ECO:0007669"/>
    <property type="project" value="InterPro"/>
</dbReference>